<proteinExistence type="predicted"/>
<dbReference type="PANTHER" id="PTHR46576">
    <property type="entry name" value="BROMO ADJACENT HOMOLOGY DOMAIN-CONTAINING 1 PROTEIN"/>
    <property type="match status" value="1"/>
</dbReference>
<feature type="compositionally biased region" description="Low complexity" evidence="1">
    <location>
        <begin position="245"/>
        <end position="263"/>
    </location>
</feature>
<dbReference type="InterPro" id="IPR053032">
    <property type="entry name" value="BAH_domain-containing"/>
</dbReference>
<dbReference type="Proteomes" id="UP000502823">
    <property type="component" value="Unassembled WGS sequence"/>
</dbReference>
<feature type="non-terminal residue" evidence="3">
    <location>
        <position position="1"/>
    </location>
</feature>
<feature type="region of interest" description="Disordered" evidence="1">
    <location>
        <begin position="365"/>
        <end position="444"/>
    </location>
</feature>
<feature type="compositionally biased region" description="Basic and acidic residues" evidence="1">
    <location>
        <begin position="723"/>
        <end position="735"/>
    </location>
</feature>
<feature type="compositionally biased region" description="Polar residues" evidence="1">
    <location>
        <begin position="689"/>
        <end position="710"/>
    </location>
</feature>
<feature type="compositionally biased region" description="Basic and acidic residues" evidence="1">
    <location>
        <begin position="491"/>
        <end position="501"/>
    </location>
</feature>
<name>A0A6L2PTB9_COPFO</name>
<dbReference type="AlphaFoldDB" id="A0A6L2PTB9"/>
<feature type="region of interest" description="Disordered" evidence="1">
    <location>
        <begin position="223"/>
        <end position="295"/>
    </location>
</feature>
<feature type="compositionally biased region" description="Pro residues" evidence="1">
    <location>
        <begin position="280"/>
        <end position="295"/>
    </location>
</feature>
<sequence>YYQPAGPLISTHHHHHHSSSSSSTSSNTGKIPPAVLPTLEASPNPTPPPSATGHSGPGSVPTATTTAIVPPAPQQIVSATSSGSGVGGARSGGDESDNDVIITATSCSGGGEVAPPPPVPQPLPLQQHPHQAGYRYAQPYPPPPTPSTPQHIHHQSYTYNYPHTQYYPSPPASASIQYSAVATNPPSLQQHHTHYHNQDLCYSATANYPPASYFHHKSYSTPPPSGYHRRYIPPPHQYYTSDLYSSPASNASQNSGQSQQSQQMVVTGTSAGSASSYQPPGAPPPPLVGVSTNPPPLVDTYPPPVSIVDPYPPPPGYYTGYSTGPGAGGCYTHSPPTRSLFIDAAYQSCPCPMQSCPKNVHTGPLTGDGKGPHITTKQQQQPVQESGASFHQLPLPPVALALPLEPPGALGPPSPARGSAGMPPPPSPATASVRNHSQTQEEAAFQQRGWELGATGTEPQSKLEASKQEPLGQVLVGETKLTPTLKVAQDLHSKPDPEFGSDRTTIPSDDAVGNTDVSRHRLLAISKTVANPDMLVCRTKAKKKSPPVRNNTPLLMCKLEVQKERQNSSEVVLTKLEDKKTVVDPVAVCNSVKTEVRNLEKEVCIENNKSAGLSQTGSKVICRNVASRKRNCQPANSSTTKAETEISVSKKHKLSTSNVDISRLSVSHTGPQKSNNRASEPQDKVSGVPTETQAKCRNGQKPQPLSSNICSLHKTKHSVRKRKLDDAKNLTENKEPVSITSKKKRETKVKRSETKIYPSRVKQVKKVTDHEAMKRIDEVLDSVISKGRIMLEPLVTTRRSSSSNVTPVTKKTSANKSVEHKKLATKINGILSRQRKLSLRHQGGKQRKDSSSCWNGAVARGHVSQTNASHVCAEGKKVLQCRKSENNSVSVETACTSGKRARVSHMLRSYGLRDSLSDLSSGDDTDTNASRGKVSSCPSSVCGVRRTSTGNRKDQSKKSASLVVRNDGVSALKKQVPQQQDITVAAITAVSRKASPKKLLQVPKWSNGWKFEGVPFESKVFVSSDDELKPRKCYPLMRHEEGDVICPRDCVLLKSGPRKMDLPFVAKVAALWENPDDGEMMVSLLWYYRPEHTDHGRRPGDMEDEIFASKHKDINSVACIEDKCYVLTFNEYCRYRKCVRRLEDGVREPCLVVPQHEEYPREKRQPPGCVAPELVFFCRRVYDFRQRRILKNPG</sequence>
<dbReference type="Pfam" id="PF01426">
    <property type="entry name" value="BAH"/>
    <property type="match status" value="1"/>
</dbReference>
<dbReference type="PROSITE" id="PS51038">
    <property type="entry name" value="BAH"/>
    <property type="match status" value="1"/>
</dbReference>
<dbReference type="GO" id="GO:0031507">
    <property type="term" value="P:heterochromatin formation"/>
    <property type="evidence" value="ECO:0007669"/>
    <property type="project" value="TreeGrafter"/>
</dbReference>
<dbReference type="GO" id="GO:0003682">
    <property type="term" value="F:chromatin binding"/>
    <property type="evidence" value="ECO:0007669"/>
    <property type="project" value="InterPro"/>
</dbReference>
<feature type="region of interest" description="Disordered" evidence="1">
    <location>
        <begin position="1"/>
        <end position="99"/>
    </location>
</feature>
<feature type="compositionally biased region" description="Low complexity" evidence="1">
    <location>
        <begin position="270"/>
        <end position="279"/>
    </location>
</feature>
<comment type="caution">
    <text evidence="3">The sequence shown here is derived from an EMBL/GenBank/DDBJ whole genome shotgun (WGS) entry which is preliminary data.</text>
</comment>
<reference evidence="4" key="1">
    <citation type="submission" date="2020-01" db="EMBL/GenBank/DDBJ databases">
        <title>Draft genome sequence of the Termite Coptotermes fromosanus.</title>
        <authorList>
            <person name="Itakura S."/>
            <person name="Yosikawa Y."/>
            <person name="Umezawa K."/>
        </authorList>
    </citation>
    <scope>NUCLEOTIDE SEQUENCE [LARGE SCALE GENOMIC DNA]</scope>
</reference>
<organism evidence="3 4">
    <name type="scientific">Coptotermes formosanus</name>
    <name type="common">Formosan subterranean termite</name>
    <dbReference type="NCBI Taxonomy" id="36987"/>
    <lineage>
        <taxon>Eukaryota</taxon>
        <taxon>Metazoa</taxon>
        <taxon>Ecdysozoa</taxon>
        <taxon>Arthropoda</taxon>
        <taxon>Hexapoda</taxon>
        <taxon>Insecta</taxon>
        <taxon>Pterygota</taxon>
        <taxon>Neoptera</taxon>
        <taxon>Polyneoptera</taxon>
        <taxon>Dictyoptera</taxon>
        <taxon>Blattodea</taxon>
        <taxon>Blattoidea</taxon>
        <taxon>Termitoidae</taxon>
        <taxon>Rhinotermitidae</taxon>
        <taxon>Coptotermes</taxon>
    </lineage>
</organism>
<feature type="compositionally biased region" description="Polar residues" evidence="1">
    <location>
        <begin position="655"/>
        <end position="679"/>
    </location>
</feature>
<protein>
    <recommendedName>
        <fullName evidence="2">BAH domain-containing protein</fullName>
    </recommendedName>
</protein>
<feature type="region of interest" description="Disordered" evidence="1">
    <location>
        <begin position="491"/>
        <end position="513"/>
    </location>
</feature>
<evidence type="ECO:0000313" key="4">
    <source>
        <dbReference type="Proteomes" id="UP000502823"/>
    </source>
</evidence>
<evidence type="ECO:0000259" key="2">
    <source>
        <dbReference type="PROSITE" id="PS51038"/>
    </source>
</evidence>
<dbReference type="OrthoDB" id="1922186at2759"/>
<gene>
    <name evidence="3" type="ORF">Cfor_03966</name>
</gene>
<evidence type="ECO:0000256" key="1">
    <source>
        <dbReference type="SAM" id="MobiDB-lite"/>
    </source>
</evidence>
<feature type="region of interest" description="Disordered" evidence="1">
    <location>
        <begin position="628"/>
        <end position="750"/>
    </location>
</feature>
<dbReference type="SMART" id="SM00439">
    <property type="entry name" value="BAH"/>
    <property type="match status" value="1"/>
</dbReference>
<dbReference type="GO" id="GO:0000976">
    <property type="term" value="F:transcription cis-regulatory region binding"/>
    <property type="evidence" value="ECO:0007669"/>
    <property type="project" value="TreeGrafter"/>
</dbReference>
<feature type="region of interest" description="Disordered" evidence="1">
    <location>
        <begin position="914"/>
        <end position="960"/>
    </location>
</feature>
<feature type="domain" description="BAH" evidence="2">
    <location>
        <begin position="1043"/>
        <end position="1193"/>
    </location>
</feature>
<feature type="compositionally biased region" description="Polar residues" evidence="1">
    <location>
        <begin position="375"/>
        <end position="389"/>
    </location>
</feature>
<dbReference type="InParanoid" id="A0A6L2PTB9"/>
<dbReference type="InterPro" id="IPR001025">
    <property type="entry name" value="BAH_dom"/>
</dbReference>
<dbReference type="InterPro" id="IPR043151">
    <property type="entry name" value="BAH_sf"/>
</dbReference>
<feature type="compositionally biased region" description="Pro residues" evidence="1">
    <location>
        <begin position="404"/>
        <end position="415"/>
    </location>
</feature>
<feature type="compositionally biased region" description="Low complexity" evidence="1">
    <location>
        <begin position="60"/>
        <end position="69"/>
    </location>
</feature>
<feature type="compositionally biased region" description="Basic residues" evidence="1">
    <location>
        <begin position="713"/>
        <end position="722"/>
    </location>
</feature>
<dbReference type="PANTHER" id="PTHR46576:SF1">
    <property type="entry name" value="BROMO ADJACENT HOMOLOGY DOMAIN-CONTAINING 1 PROTEIN"/>
    <property type="match status" value="1"/>
</dbReference>
<evidence type="ECO:0000313" key="3">
    <source>
        <dbReference type="EMBL" id="GFG35799.1"/>
    </source>
</evidence>
<keyword evidence="4" id="KW-1185">Reference proteome</keyword>
<dbReference type="GO" id="GO:0005677">
    <property type="term" value="C:chromatin silencing complex"/>
    <property type="evidence" value="ECO:0007669"/>
    <property type="project" value="TreeGrafter"/>
</dbReference>
<dbReference type="GO" id="GO:0045892">
    <property type="term" value="P:negative regulation of DNA-templated transcription"/>
    <property type="evidence" value="ECO:0007669"/>
    <property type="project" value="TreeGrafter"/>
</dbReference>
<accession>A0A6L2PTB9</accession>
<dbReference type="Gene3D" id="2.30.30.490">
    <property type="match status" value="1"/>
</dbReference>
<dbReference type="EMBL" id="BLKM01012201">
    <property type="protein sequence ID" value="GFG35799.1"/>
    <property type="molecule type" value="Genomic_DNA"/>
</dbReference>